<organism evidence="1 2">
    <name type="scientific">Rhododendron molle</name>
    <name type="common">Chinese azalea</name>
    <name type="synonym">Azalea mollis</name>
    <dbReference type="NCBI Taxonomy" id="49168"/>
    <lineage>
        <taxon>Eukaryota</taxon>
        <taxon>Viridiplantae</taxon>
        <taxon>Streptophyta</taxon>
        <taxon>Embryophyta</taxon>
        <taxon>Tracheophyta</taxon>
        <taxon>Spermatophyta</taxon>
        <taxon>Magnoliopsida</taxon>
        <taxon>eudicotyledons</taxon>
        <taxon>Gunneridae</taxon>
        <taxon>Pentapetalae</taxon>
        <taxon>asterids</taxon>
        <taxon>Ericales</taxon>
        <taxon>Ericaceae</taxon>
        <taxon>Ericoideae</taxon>
        <taxon>Rhodoreae</taxon>
        <taxon>Rhododendron</taxon>
    </lineage>
</organism>
<sequence>MGPEAESRFNSQAEATTSRSVPSEAPSEDREIADLFERGQVCPHAHYFSGQPNEYENFCRTYNIPDDVVISQVASNKIREKREHRPEHITVPLMAICEAGLRFPLHPFLRELLAKFGLVPHFFAINSYRIVMSVIKLKELHNLEFTVTDLFHTYIMSRHGKTDRRYLSTRSGKEPLIGGLLDTDKWDNFYVEVSGNVEFGDQTMRLHVVPKIKDFRDHRAITKREQHLAVEKNVETLRAQICRDAPTLLGYDPSYKGKLKRKEKESGPSSKVGGKKKVAEEKRGEKVAKPSKKMKEPRMNFPSLKKSADFWFQASQPSHFSGIDIPPLRTLIPEFADNMGRKNVIRMNIRDGAAARQKETVAAEPAAKK</sequence>
<evidence type="ECO:0000313" key="1">
    <source>
        <dbReference type="EMBL" id="KAI8550784.1"/>
    </source>
</evidence>
<comment type="caution">
    <text evidence="1">The sequence shown here is derived from an EMBL/GenBank/DDBJ whole genome shotgun (WGS) entry which is preliminary data.</text>
</comment>
<accession>A0ACC0NCI1</accession>
<protein>
    <submittedName>
        <fullName evidence="1">Uncharacterized protein</fullName>
    </submittedName>
</protein>
<keyword evidence="2" id="KW-1185">Reference proteome</keyword>
<reference evidence="1" key="1">
    <citation type="submission" date="2022-02" db="EMBL/GenBank/DDBJ databases">
        <title>Plant Genome Project.</title>
        <authorList>
            <person name="Zhang R.-G."/>
        </authorList>
    </citation>
    <scope>NUCLEOTIDE SEQUENCE</scope>
    <source>
        <strain evidence="1">AT1</strain>
    </source>
</reference>
<evidence type="ECO:0000313" key="2">
    <source>
        <dbReference type="Proteomes" id="UP001062846"/>
    </source>
</evidence>
<gene>
    <name evidence="1" type="ORF">RHMOL_Rhmol06G0134000</name>
</gene>
<proteinExistence type="predicted"/>
<name>A0ACC0NCI1_RHOML</name>
<dbReference type="EMBL" id="CM046393">
    <property type="protein sequence ID" value="KAI8550784.1"/>
    <property type="molecule type" value="Genomic_DNA"/>
</dbReference>
<dbReference type="Proteomes" id="UP001062846">
    <property type="component" value="Chromosome 6"/>
</dbReference>